<feature type="domain" description="HTH gntR-type" evidence="4">
    <location>
        <begin position="11"/>
        <end position="79"/>
    </location>
</feature>
<dbReference type="InterPro" id="IPR000524">
    <property type="entry name" value="Tscrpt_reg_HTH_GntR"/>
</dbReference>
<evidence type="ECO:0000256" key="2">
    <source>
        <dbReference type="ARBA" id="ARBA00023125"/>
    </source>
</evidence>
<dbReference type="SMART" id="SM00345">
    <property type="entry name" value="HTH_GNTR"/>
    <property type="match status" value="1"/>
</dbReference>
<dbReference type="PROSITE" id="PS50949">
    <property type="entry name" value="HTH_GNTR"/>
    <property type="match status" value="1"/>
</dbReference>
<evidence type="ECO:0000256" key="1">
    <source>
        <dbReference type="ARBA" id="ARBA00023015"/>
    </source>
</evidence>
<dbReference type="Gene3D" id="1.10.10.10">
    <property type="entry name" value="Winged helix-like DNA-binding domain superfamily/Winged helix DNA-binding domain"/>
    <property type="match status" value="1"/>
</dbReference>
<dbReference type="Proteomes" id="UP001225598">
    <property type="component" value="Chromosome"/>
</dbReference>
<name>A0ABY8VF82_9CORY</name>
<proteinExistence type="predicted"/>
<keyword evidence="2" id="KW-0238">DNA-binding</keyword>
<gene>
    <name evidence="5" type="ORF">QP027_07045</name>
</gene>
<dbReference type="InterPro" id="IPR036390">
    <property type="entry name" value="WH_DNA-bd_sf"/>
</dbReference>
<organism evidence="5 6">
    <name type="scientific">Corynebacterium breve</name>
    <dbReference type="NCBI Taxonomy" id="3049799"/>
    <lineage>
        <taxon>Bacteria</taxon>
        <taxon>Bacillati</taxon>
        <taxon>Actinomycetota</taxon>
        <taxon>Actinomycetes</taxon>
        <taxon>Mycobacteriales</taxon>
        <taxon>Corynebacteriaceae</taxon>
        <taxon>Corynebacterium</taxon>
    </lineage>
</organism>
<dbReference type="Pfam" id="PF00392">
    <property type="entry name" value="GntR"/>
    <property type="match status" value="1"/>
</dbReference>
<evidence type="ECO:0000313" key="6">
    <source>
        <dbReference type="Proteomes" id="UP001225598"/>
    </source>
</evidence>
<keyword evidence="6" id="KW-1185">Reference proteome</keyword>
<reference evidence="5 6" key="1">
    <citation type="submission" date="2023-05" db="EMBL/GenBank/DDBJ databases">
        <title>Corynebacterium suedekumii sp. nov. and Corynebacterium breve sp. nov. isolated from raw cow's milk.</title>
        <authorList>
            <person name="Baer M.K."/>
            <person name="Mehl L."/>
            <person name="Hellmuth R."/>
            <person name="Marke G."/>
            <person name="Lipski A."/>
        </authorList>
    </citation>
    <scope>NUCLEOTIDE SEQUENCE [LARGE SCALE GENOMIC DNA]</scope>
    <source>
        <strain evidence="5 6">R4</strain>
    </source>
</reference>
<evidence type="ECO:0000256" key="3">
    <source>
        <dbReference type="ARBA" id="ARBA00023163"/>
    </source>
</evidence>
<dbReference type="RefSeq" id="WP_284823599.1">
    <property type="nucleotide sequence ID" value="NZ_CP126969.1"/>
</dbReference>
<protein>
    <submittedName>
        <fullName evidence="5">GntR family transcriptional regulator</fullName>
    </submittedName>
</protein>
<accession>A0ABY8VF82</accession>
<dbReference type="PANTHER" id="PTHR38445">
    <property type="entry name" value="HTH-TYPE TRANSCRIPTIONAL REPRESSOR YTRA"/>
    <property type="match status" value="1"/>
</dbReference>
<sequence>MLITLDPASHDPLYQQIADQITAHIAAGTIAPGERLPTAARLADALDVNRNTVLEAYRLLRDDHRIELRRGRGAIALAPTQTHPDDQALEQIAEIARAHNLTTDHITAYLKDTL</sequence>
<dbReference type="CDD" id="cd07377">
    <property type="entry name" value="WHTH_GntR"/>
    <property type="match status" value="1"/>
</dbReference>
<dbReference type="EMBL" id="CP126969">
    <property type="protein sequence ID" value="WIM66889.1"/>
    <property type="molecule type" value="Genomic_DNA"/>
</dbReference>
<evidence type="ECO:0000259" key="4">
    <source>
        <dbReference type="PROSITE" id="PS50949"/>
    </source>
</evidence>
<dbReference type="SUPFAM" id="SSF46785">
    <property type="entry name" value="Winged helix' DNA-binding domain"/>
    <property type="match status" value="1"/>
</dbReference>
<dbReference type="InterPro" id="IPR036388">
    <property type="entry name" value="WH-like_DNA-bd_sf"/>
</dbReference>
<evidence type="ECO:0000313" key="5">
    <source>
        <dbReference type="EMBL" id="WIM66889.1"/>
    </source>
</evidence>
<keyword evidence="3" id="KW-0804">Transcription</keyword>
<keyword evidence="1" id="KW-0805">Transcription regulation</keyword>
<dbReference type="PANTHER" id="PTHR38445:SF7">
    <property type="entry name" value="GNTR-FAMILY TRANSCRIPTIONAL REGULATOR"/>
    <property type="match status" value="1"/>
</dbReference>